<sequence length="46" mass="5069">MTLVLFICTDQYSLVYSLRLLSKNIISIIINATPTQTPISATLKIG</sequence>
<dbReference type="AlphaFoldDB" id="A0A1B6NVN3"/>
<organism evidence="1">
    <name type="scientific">marine sediment metagenome</name>
    <dbReference type="NCBI Taxonomy" id="412755"/>
    <lineage>
        <taxon>unclassified sequences</taxon>
        <taxon>metagenomes</taxon>
        <taxon>ecological metagenomes</taxon>
    </lineage>
</organism>
<proteinExistence type="predicted"/>
<accession>A0A1B6NVN3</accession>
<gene>
    <name evidence="1" type="ORF">MGSAQ_000999</name>
</gene>
<dbReference type="EMBL" id="AYSL01000499">
    <property type="protein sequence ID" value="KTF07505.1"/>
    <property type="molecule type" value="Genomic_DNA"/>
</dbReference>
<comment type="caution">
    <text evidence="1">The sequence shown here is derived from an EMBL/GenBank/DDBJ whole genome shotgun (WGS) entry which is preliminary data.</text>
</comment>
<reference evidence="1" key="1">
    <citation type="submission" date="2013-11" db="EMBL/GenBank/DDBJ databases">
        <title>Microbial diversity, functional groups and degradation webs in Northern and Southern Mediterranean and Red Sea marine crude oil polluted sites.</title>
        <authorList>
            <person name="Daffonchio D."/>
            <person name="Mapelli F."/>
            <person name="Ferrer M."/>
            <person name="Richter M."/>
            <person name="Cherif A."/>
            <person name="Malkawi H.I."/>
            <person name="Yakimov M.M."/>
            <person name="Abdel-Fattah Y.R."/>
            <person name="Blaghen M."/>
            <person name="Golyshin P.N."/>
            <person name="Kalogerakis N."/>
            <person name="Boon N."/>
            <person name="Magagnini M."/>
            <person name="Fava F."/>
        </authorList>
    </citation>
    <scope>NUCLEOTIDE SEQUENCE</scope>
</reference>
<protein>
    <submittedName>
        <fullName evidence="1">Uncharacterized protein</fullName>
    </submittedName>
</protein>
<name>A0A1B6NVN3_9ZZZZ</name>
<evidence type="ECO:0000313" key="1">
    <source>
        <dbReference type="EMBL" id="KTF07505.1"/>
    </source>
</evidence>